<evidence type="ECO:0000313" key="2">
    <source>
        <dbReference type="EMBL" id="KAA1132451.1"/>
    </source>
</evidence>
<dbReference type="PANTHER" id="PTHR47501:SF5">
    <property type="entry name" value="HAT C-TERMINAL DIMERISATION DOMAIN-CONTAINING PROTEIN"/>
    <property type="match status" value="1"/>
</dbReference>
<accession>A0A5B0S2R1</accession>
<dbReference type="PANTHER" id="PTHR47501">
    <property type="entry name" value="TRANSPOSASE-RELATED"/>
    <property type="match status" value="1"/>
</dbReference>
<gene>
    <name evidence="2" type="ORF">PGTUg99_010422</name>
</gene>
<name>A0A5B0S2R1_PUCGR</name>
<reference evidence="2 3" key="1">
    <citation type="submission" date="2019-05" db="EMBL/GenBank/DDBJ databases">
        <title>Emergence of the Ug99 lineage of the wheat stem rust pathogen through somatic hybridization.</title>
        <authorList>
            <person name="Li F."/>
            <person name="Upadhyaya N.M."/>
            <person name="Sperschneider J."/>
            <person name="Matny O."/>
            <person name="Nguyen-Phuc H."/>
            <person name="Mago R."/>
            <person name="Raley C."/>
            <person name="Miller M.E."/>
            <person name="Silverstein K.A.T."/>
            <person name="Henningsen E."/>
            <person name="Hirsch C.D."/>
            <person name="Visser B."/>
            <person name="Pretorius Z.A."/>
            <person name="Steffenson B.J."/>
            <person name="Schwessinger B."/>
            <person name="Dodds P.N."/>
            <person name="Figueroa M."/>
        </authorList>
    </citation>
    <scope>NUCLEOTIDE SEQUENCE [LARGE SCALE GENOMIC DNA]</scope>
    <source>
        <strain evidence="2 3">Ug99</strain>
    </source>
</reference>
<protein>
    <recommendedName>
        <fullName evidence="4">hAT-like transposase RNase-H fold domain-containing protein</fullName>
    </recommendedName>
</protein>
<feature type="region of interest" description="Disordered" evidence="1">
    <location>
        <begin position="69"/>
        <end position="91"/>
    </location>
</feature>
<dbReference type="EMBL" id="VDEP01000080">
    <property type="protein sequence ID" value="KAA1132451.1"/>
    <property type="molecule type" value="Genomic_DNA"/>
</dbReference>
<proteinExistence type="predicted"/>
<dbReference type="AlphaFoldDB" id="A0A5B0S2R1"/>
<evidence type="ECO:0008006" key="4">
    <source>
        <dbReference type="Google" id="ProtNLM"/>
    </source>
</evidence>
<sequence>MAKEVASIFLSSDFTQWDVEQNHHRCICHVIALILGAGLKALKLSRKILQPEKTDQHFPTLATITEEKEVEDEEEIVELTDTSDEEEIDPDDAVAETPEANSELFMDDDVDDSTSGIGLTLKKVGFRFSFDEAHGC</sequence>
<dbReference type="Proteomes" id="UP000325313">
    <property type="component" value="Unassembled WGS sequence"/>
</dbReference>
<evidence type="ECO:0000256" key="1">
    <source>
        <dbReference type="SAM" id="MobiDB-lite"/>
    </source>
</evidence>
<evidence type="ECO:0000313" key="3">
    <source>
        <dbReference type="Proteomes" id="UP000325313"/>
    </source>
</evidence>
<comment type="caution">
    <text evidence="2">The sequence shown here is derived from an EMBL/GenBank/DDBJ whole genome shotgun (WGS) entry which is preliminary data.</text>
</comment>
<organism evidence="2 3">
    <name type="scientific">Puccinia graminis f. sp. tritici</name>
    <dbReference type="NCBI Taxonomy" id="56615"/>
    <lineage>
        <taxon>Eukaryota</taxon>
        <taxon>Fungi</taxon>
        <taxon>Dikarya</taxon>
        <taxon>Basidiomycota</taxon>
        <taxon>Pucciniomycotina</taxon>
        <taxon>Pucciniomycetes</taxon>
        <taxon>Pucciniales</taxon>
        <taxon>Pucciniaceae</taxon>
        <taxon>Puccinia</taxon>
    </lineage>
</organism>